<name>A0ABM9RUC7_PARSO</name>
<dbReference type="GeneID" id="97539242"/>
<evidence type="ECO:0000313" key="4">
    <source>
        <dbReference type="Proteomes" id="UP000032811"/>
    </source>
</evidence>
<organism evidence="3 4">
    <name type="scientific">Paraclostridium sordellii</name>
    <name type="common">Clostridium sordellii</name>
    <dbReference type="NCBI Taxonomy" id="1505"/>
    <lineage>
        <taxon>Bacteria</taxon>
        <taxon>Bacillati</taxon>
        <taxon>Bacillota</taxon>
        <taxon>Clostridia</taxon>
        <taxon>Peptostreptococcales</taxon>
        <taxon>Peptostreptococcaceae</taxon>
        <taxon>Paraclostridium</taxon>
    </lineage>
</organism>
<comment type="similarity">
    <text evidence="1">Belongs to the universal stress protein A family.</text>
</comment>
<dbReference type="PANTHER" id="PTHR46268:SF6">
    <property type="entry name" value="UNIVERSAL STRESS PROTEIN UP12"/>
    <property type="match status" value="1"/>
</dbReference>
<dbReference type="PANTHER" id="PTHR46268">
    <property type="entry name" value="STRESS RESPONSE PROTEIN NHAX"/>
    <property type="match status" value="1"/>
</dbReference>
<evidence type="ECO:0000259" key="2">
    <source>
        <dbReference type="Pfam" id="PF00582"/>
    </source>
</evidence>
<protein>
    <submittedName>
        <fullName evidence="3">Universal stress protein A (UspA)</fullName>
    </submittedName>
</protein>
<dbReference type="SUPFAM" id="SSF52402">
    <property type="entry name" value="Adenine nucleotide alpha hydrolases-like"/>
    <property type="match status" value="1"/>
</dbReference>
<dbReference type="Proteomes" id="UP000032811">
    <property type="component" value="Plasmid pCS1"/>
</dbReference>
<reference evidence="3 4" key="1">
    <citation type="submission" date="2014-11" db="EMBL/GenBank/DDBJ databases">
        <authorList>
            <person name="Aslett M.A."/>
            <person name="De Silva N."/>
        </authorList>
    </citation>
    <scope>NUCLEOTIDE SEQUENCE [LARGE SCALE GENOMIC DNA]</scope>
    <source>
        <strain evidence="3 4">ATCC9714</strain>
        <plasmid evidence="3 4">pCS1</plasmid>
    </source>
</reference>
<sequence>MKKILVPIDGSERSQKSLDFIKQNFSKDDVEIMLMNVSDISLTNITNKMLIDKKIEECKKEINIILDKIKNDLQGYNVEKYLTFGDPGNEIISKSINGKFDTIIMTKSTKKNFIDSIGSVTLHVVKKSKCTVIILSE</sequence>
<dbReference type="CDD" id="cd00293">
    <property type="entry name" value="USP-like"/>
    <property type="match status" value="1"/>
</dbReference>
<dbReference type="EMBL" id="LN679999">
    <property type="protein sequence ID" value="CEJ75516.1"/>
    <property type="molecule type" value="Genomic_DNA"/>
</dbReference>
<dbReference type="Pfam" id="PF00582">
    <property type="entry name" value="Usp"/>
    <property type="match status" value="1"/>
</dbReference>
<evidence type="ECO:0000313" key="3">
    <source>
        <dbReference type="EMBL" id="CEJ75516.1"/>
    </source>
</evidence>
<dbReference type="PRINTS" id="PR01438">
    <property type="entry name" value="UNVRSLSTRESS"/>
</dbReference>
<geneLocation type="plasmid" evidence="3 4">
    <name>pCS1</name>
</geneLocation>
<dbReference type="RefSeq" id="WP_021121645.1">
    <property type="nucleotide sequence ID" value="NZ_CDNJ01000026.1"/>
</dbReference>
<evidence type="ECO:0000256" key="1">
    <source>
        <dbReference type="ARBA" id="ARBA00008791"/>
    </source>
</evidence>
<dbReference type="InterPro" id="IPR014729">
    <property type="entry name" value="Rossmann-like_a/b/a_fold"/>
</dbReference>
<dbReference type="InterPro" id="IPR006016">
    <property type="entry name" value="UspA"/>
</dbReference>
<accession>A0ABM9RUC7</accession>
<proteinExistence type="inferred from homology"/>
<dbReference type="Gene3D" id="3.40.50.620">
    <property type="entry name" value="HUPs"/>
    <property type="match status" value="1"/>
</dbReference>
<keyword evidence="3" id="KW-0614">Plasmid</keyword>
<feature type="domain" description="UspA" evidence="2">
    <location>
        <begin position="1"/>
        <end position="135"/>
    </location>
</feature>
<keyword evidence="4" id="KW-1185">Reference proteome</keyword>
<dbReference type="InterPro" id="IPR006015">
    <property type="entry name" value="Universal_stress_UspA"/>
</dbReference>
<gene>
    <name evidence="3" type="ORF">ATCC9714PCS11_00571</name>
</gene>